<organism evidence="2">
    <name type="scientific">marine sediment metagenome</name>
    <dbReference type="NCBI Taxonomy" id="412755"/>
    <lineage>
        <taxon>unclassified sequences</taxon>
        <taxon>metagenomes</taxon>
        <taxon>ecological metagenomes</taxon>
    </lineage>
</organism>
<evidence type="ECO:0000259" key="1">
    <source>
        <dbReference type="Pfam" id="PF09989"/>
    </source>
</evidence>
<dbReference type="InterPro" id="IPR018709">
    <property type="entry name" value="CoA_activase_DUF2229"/>
</dbReference>
<dbReference type="Pfam" id="PF09989">
    <property type="entry name" value="DUF2229"/>
    <property type="match status" value="1"/>
</dbReference>
<comment type="caution">
    <text evidence="2">The sequence shown here is derived from an EMBL/GenBank/DDBJ whole genome shotgun (WGS) entry which is preliminary data.</text>
</comment>
<name>X1Q0M2_9ZZZZ</name>
<dbReference type="PANTHER" id="PTHR32329:SF2">
    <property type="entry name" value="BIFUNCTIONAL PROTEIN [INCLUDES 2-HYDROXYACYL-COA DEHYDRATASE (N-TER) AND ITS ACTIVATOR DOMAIN (C_TERM)"/>
    <property type="match status" value="1"/>
</dbReference>
<protein>
    <recommendedName>
        <fullName evidence="1">DUF2229 domain-containing protein</fullName>
    </recommendedName>
</protein>
<gene>
    <name evidence="2" type="ORF">S12H4_01424</name>
</gene>
<evidence type="ECO:0000313" key="2">
    <source>
        <dbReference type="EMBL" id="GAI62082.1"/>
    </source>
</evidence>
<dbReference type="PANTHER" id="PTHR32329">
    <property type="entry name" value="BIFUNCTIONAL PROTEIN [INCLUDES 2-HYDROXYACYL-COA DEHYDRATASE (N-TER) AND ITS ACTIVATOR DOMAIN (C_TERM)-RELATED"/>
    <property type="match status" value="1"/>
</dbReference>
<sequence>MREGRQVILGLPRLGIYSPILKKFFESLGCQVVQPSKVSPEIIKLGVMNSSDMICFPFKVTLGQEIWALDHGATDLIMFSTHGRCRFKHYHQLQEQTLRNLGYQFKMHTFSAKNFIPELLKITGASPPHLLKAILRVLSQIREVEHRVYSTNNGSIRIGLIGEIYTCWETDINFDIVRKLQKMGVDVDLSLTLSHFIKKTLKLDYFDKRAEKKEAKQLLSEEMGGHGFESIYNTAWYGKRGFDGVIHLLPLSCMPESTVEVLVDQVAQKYNIPIYRFPIDENNFEQGFQTRLETFVSMLMRKKKNEILPRY</sequence>
<feature type="domain" description="DUF2229" evidence="1">
    <location>
        <begin position="17"/>
        <end position="67"/>
    </location>
</feature>
<dbReference type="EMBL" id="BARW01000283">
    <property type="protein sequence ID" value="GAI62082.1"/>
    <property type="molecule type" value="Genomic_DNA"/>
</dbReference>
<dbReference type="InterPro" id="IPR051805">
    <property type="entry name" value="Dehydratase_Activator_Redct"/>
</dbReference>
<accession>X1Q0M2</accession>
<dbReference type="AlphaFoldDB" id="X1Q0M2"/>
<dbReference type="Gene3D" id="3.40.50.11900">
    <property type="match status" value="1"/>
</dbReference>
<reference evidence="2" key="1">
    <citation type="journal article" date="2014" name="Front. Microbiol.">
        <title>High frequency of phylogenetically diverse reductive dehalogenase-homologous genes in deep subseafloor sedimentary metagenomes.</title>
        <authorList>
            <person name="Kawai M."/>
            <person name="Futagami T."/>
            <person name="Toyoda A."/>
            <person name="Takaki Y."/>
            <person name="Nishi S."/>
            <person name="Hori S."/>
            <person name="Arai W."/>
            <person name="Tsubouchi T."/>
            <person name="Morono Y."/>
            <person name="Uchiyama I."/>
            <person name="Ito T."/>
            <person name="Fujiyama A."/>
            <person name="Inagaki F."/>
            <person name="Takami H."/>
        </authorList>
    </citation>
    <scope>NUCLEOTIDE SEQUENCE</scope>
    <source>
        <strain evidence="2">Expedition CK06-06</strain>
    </source>
</reference>
<proteinExistence type="predicted"/>